<evidence type="ECO:0000256" key="2">
    <source>
        <dbReference type="ARBA" id="ARBA00006484"/>
    </source>
</evidence>
<keyword evidence="14" id="KW-1185">Reference proteome</keyword>
<keyword evidence="5" id="KW-1133">Transmembrane helix</keyword>
<keyword evidence="3" id="KW-0812">Transmembrane</keyword>
<dbReference type="PANTHER" id="PTHR24322">
    <property type="entry name" value="PKSB"/>
    <property type="match status" value="1"/>
</dbReference>
<gene>
    <name evidence="13" type="ORF">BSAL_41565</name>
</gene>
<organism evidence="13 14">
    <name type="scientific">Bodo saltans</name>
    <name type="common">Flagellated protozoan</name>
    <dbReference type="NCBI Taxonomy" id="75058"/>
    <lineage>
        <taxon>Eukaryota</taxon>
        <taxon>Discoba</taxon>
        <taxon>Euglenozoa</taxon>
        <taxon>Kinetoplastea</taxon>
        <taxon>Metakinetoplastina</taxon>
        <taxon>Eubodonida</taxon>
        <taxon>Bodonidae</taxon>
        <taxon>Bodo</taxon>
    </lineage>
</organism>
<proteinExistence type="inferred from homology"/>
<evidence type="ECO:0000313" key="14">
    <source>
        <dbReference type="Proteomes" id="UP000051952"/>
    </source>
</evidence>
<name>A0A0S4JXD8_BODSA</name>
<evidence type="ECO:0000256" key="6">
    <source>
        <dbReference type="ARBA" id="ARBA00023002"/>
    </source>
</evidence>
<dbReference type="Gene3D" id="3.40.50.720">
    <property type="entry name" value="NAD(P)-binding Rossmann-like Domain"/>
    <property type="match status" value="1"/>
</dbReference>
<evidence type="ECO:0000256" key="8">
    <source>
        <dbReference type="ARBA" id="ARBA00023136"/>
    </source>
</evidence>
<dbReference type="OrthoDB" id="10253736at2759"/>
<dbReference type="AlphaFoldDB" id="A0A0S4JXD8"/>
<evidence type="ECO:0000256" key="11">
    <source>
        <dbReference type="ARBA" id="ARBA00082544"/>
    </source>
</evidence>
<dbReference type="GO" id="GO:0016020">
    <property type="term" value="C:membrane"/>
    <property type="evidence" value="ECO:0007669"/>
    <property type="project" value="UniProtKB-SubCell"/>
</dbReference>
<keyword evidence="8" id="KW-0472">Membrane</keyword>
<keyword evidence="7" id="KW-0443">Lipid metabolism</keyword>
<comment type="subcellular location">
    <subcellularLocation>
        <location evidence="1">Membrane</location>
        <topology evidence="1">Multi-pass membrane protein</topology>
    </subcellularLocation>
</comment>
<evidence type="ECO:0000256" key="4">
    <source>
        <dbReference type="ARBA" id="ARBA00022857"/>
    </source>
</evidence>
<evidence type="ECO:0000256" key="7">
    <source>
        <dbReference type="ARBA" id="ARBA00023098"/>
    </source>
</evidence>
<evidence type="ECO:0000256" key="9">
    <source>
        <dbReference type="ARBA" id="ARBA00059620"/>
    </source>
</evidence>
<evidence type="ECO:0000256" key="1">
    <source>
        <dbReference type="ARBA" id="ARBA00004141"/>
    </source>
</evidence>
<dbReference type="Pfam" id="PF00106">
    <property type="entry name" value="adh_short"/>
    <property type="match status" value="1"/>
</dbReference>
<dbReference type="FunFam" id="3.40.50.720:FF:000131">
    <property type="entry name" value="Short-chain dehydrogenase/reductase 3"/>
    <property type="match status" value="1"/>
</dbReference>
<dbReference type="PRINTS" id="PR00081">
    <property type="entry name" value="GDHRDH"/>
</dbReference>
<dbReference type="InterPro" id="IPR036291">
    <property type="entry name" value="NAD(P)-bd_dom_sf"/>
</dbReference>
<dbReference type="PRINTS" id="PR00080">
    <property type="entry name" value="SDRFAMILY"/>
</dbReference>
<keyword evidence="4" id="KW-0521">NADP</keyword>
<dbReference type="Proteomes" id="UP000051952">
    <property type="component" value="Unassembled WGS sequence"/>
</dbReference>
<evidence type="ECO:0000256" key="12">
    <source>
        <dbReference type="RuleBase" id="RU000363"/>
    </source>
</evidence>
<evidence type="ECO:0000256" key="3">
    <source>
        <dbReference type="ARBA" id="ARBA00022692"/>
    </source>
</evidence>
<dbReference type="PANTHER" id="PTHR24322:SF736">
    <property type="entry name" value="RETINOL DEHYDROGENASE 10"/>
    <property type="match status" value="1"/>
</dbReference>
<comment type="function">
    <text evidence="9">Catalyzes the reduction of all-trans-retinal to all-trans-retinol in the presence of NADPH.</text>
</comment>
<evidence type="ECO:0000256" key="10">
    <source>
        <dbReference type="ARBA" id="ARBA00068717"/>
    </source>
</evidence>
<accession>A0A0S4JXD8</accession>
<dbReference type="CDD" id="cd05339">
    <property type="entry name" value="17beta-HSDXI-like_SDR_c"/>
    <property type="match status" value="1"/>
</dbReference>
<keyword evidence="6" id="KW-0560">Oxidoreductase</keyword>
<dbReference type="InterPro" id="IPR002347">
    <property type="entry name" value="SDR_fam"/>
</dbReference>
<comment type="similarity">
    <text evidence="2 12">Belongs to the short-chain dehydrogenases/reductases (SDR) family.</text>
</comment>
<dbReference type="OMA" id="RTPMIKM"/>
<evidence type="ECO:0000313" key="13">
    <source>
        <dbReference type="EMBL" id="CUG93245.1"/>
    </source>
</evidence>
<sequence length="297" mass="32702">MFFALTIAFWLFVVWNLYFYIAYRARNVSGKVVLITGGGSGIGRKMALRFAKLGARIVLWDVNKEGLAKVASEITALGGKASTNVVDVSDRELVYKTAKEVGNIDILINNAGIVTGKNILDSPDHLLEKTVQVNTISHFWTIKAFLPNMVKNNEGHIVTIASAAGLTGVAGLVDYCASKFGAYGTAESLYMEVRKRGWNIKTTVVCPFYINTGMFDGAKTRFSWLLPILDEDYATDRIVLAIRRGEEQLNMPRMISITPIARILPNCWAARLMEFLGASDSMDDFKGRAATAAKKTN</sequence>
<reference evidence="14" key="1">
    <citation type="submission" date="2015-09" db="EMBL/GenBank/DDBJ databases">
        <authorList>
            <consortium name="Pathogen Informatics"/>
        </authorList>
    </citation>
    <scope>NUCLEOTIDE SEQUENCE [LARGE SCALE GENOMIC DNA]</scope>
    <source>
        <strain evidence="14">Lake Konstanz</strain>
    </source>
</reference>
<dbReference type="SUPFAM" id="SSF51735">
    <property type="entry name" value="NAD(P)-binding Rossmann-fold domains"/>
    <property type="match status" value="1"/>
</dbReference>
<dbReference type="GO" id="GO:0052650">
    <property type="term" value="F:all-trans-retinol dehydrogenase (NADP+) activity"/>
    <property type="evidence" value="ECO:0007669"/>
    <property type="project" value="UniProtKB-ARBA"/>
</dbReference>
<protein>
    <recommendedName>
        <fullName evidence="10">Short-chain dehydrogenase/reductase 3</fullName>
    </recommendedName>
    <alternativeName>
        <fullName evidence="11">Retinal short-chain dehydrogenase/reductase 1</fullName>
    </alternativeName>
</protein>
<evidence type="ECO:0000256" key="5">
    <source>
        <dbReference type="ARBA" id="ARBA00022989"/>
    </source>
</evidence>
<dbReference type="VEuPathDB" id="TriTrypDB:BSAL_41565"/>
<dbReference type="EMBL" id="CYKH01002133">
    <property type="protein sequence ID" value="CUG93245.1"/>
    <property type="molecule type" value="Genomic_DNA"/>
</dbReference>